<keyword evidence="5 6" id="KW-0472">Membrane</keyword>
<dbReference type="GO" id="GO:0022857">
    <property type="term" value="F:transmembrane transporter activity"/>
    <property type="evidence" value="ECO:0007669"/>
    <property type="project" value="InterPro"/>
</dbReference>
<dbReference type="Pfam" id="PF13520">
    <property type="entry name" value="AA_permease_2"/>
    <property type="match status" value="1"/>
</dbReference>
<dbReference type="Gene3D" id="1.20.1740.10">
    <property type="entry name" value="Amino acid/polyamine transporter I"/>
    <property type="match status" value="1"/>
</dbReference>
<feature type="transmembrane region" description="Helical" evidence="6">
    <location>
        <begin position="345"/>
        <end position="365"/>
    </location>
</feature>
<comment type="subcellular location">
    <subcellularLocation>
        <location evidence="1">Cell membrane</location>
        <topology evidence="1">Multi-pass membrane protein</topology>
    </subcellularLocation>
</comment>
<keyword evidence="3 6" id="KW-0812">Transmembrane</keyword>
<evidence type="ECO:0000256" key="4">
    <source>
        <dbReference type="ARBA" id="ARBA00022989"/>
    </source>
</evidence>
<evidence type="ECO:0000256" key="2">
    <source>
        <dbReference type="ARBA" id="ARBA00022475"/>
    </source>
</evidence>
<feature type="transmembrane region" description="Helical" evidence="6">
    <location>
        <begin position="377"/>
        <end position="398"/>
    </location>
</feature>
<feature type="transmembrane region" description="Helical" evidence="6">
    <location>
        <begin position="39"/>
        <end position="58"/>
    </location>
</feature>
<feature type="transmembrane region" description="Helical" evidence="6">
    <location>
        <begin position="172"/>
        <end position="193"/>
    </location>
</feature>
<feature type="transmembrane region" description="Helical" evidence="6">
    <location>
        <begin position="302"/>
        <end position="325"/>
    </location>
</feature>
<evidence type="ECO:0000313" key="8">
    <source>
        <dbReference type="Proteomes" id="UP000054099"/>
    </source>
</evidence>
<reference evidence="7 8" key="1">
    <citation type="journal article" date="2014" name="Antonie Van Leeuwenhoek">
        <title>Fictibacillus enclensis sp. nov., isolated from marine sediment.</title>
        <authorList>
            <person name="Dastager S.G."/>
            <person name="Mawlankar R."/>
            <person name="Srinivasan K."/>
            <person name="Tang S.K."/>
            <person name="Lee J.C."/>
            <person name="Ramana V.V."/>
            <person name="Shouche Y.S."/>
        </authorList>
    </citation>
    <scope>NUCLEOTIDE SEQUENCE [LARGE SCALE GENOMIC DNA]</scope>
    <source>
        <strain evidence="7 8">NIO-1003</strain>
    </source>
</reference>
<keyword evidence="2" id="KW-1003">Cell membrane</keyword>
<evidence type="ECO:0000256" key="3">
    <source>
        <dbReference type="ARBA" id="ARBA00022692"/>
    </source>
</evidence>
<dbReference type="RefSeq" id="WP_061969876.1">
    <property type="nucleotide sequence ID" value="NZ_FMAV01000001.1"/>
</dbReference>
<dbReference type="PANTHER" id="PTHR42770:SF14">
    <property type="entry name" value="ARGININE_ORNITHINE ANTIPORTER-RELATED"/>
    <property type="match status" value="1"/>
</dbReference>
<accession>A0A0V8JE17</accession>
<keyword evidence="4 6" id="KW-1133">Transmembrane helix</keyword>
<feature type="transmembrane region" description="Helical" evidence="6">
    <location>
        <begin position="138"/>
        <end position="160"/>
    </location>
</feature>
<sequence length="472" mass="50428">MNEHKLGLPVLTALVIGNMVGSGIFMLPRSLAEVASPGGVLGAWLVTGLGVLLTALVFGNLAMRKPSLNGGPQNYAKALFKEGSETSLVAGYLVGWGYWVANFAGNVAIITTFASYLSTFFPVMTSKHPLFTAGSTDVTLGGGITFLVCSALLWGLHFMILKGIEGAGKANLVATVAKVAGFLFFILICLFAFQSSYLTPFVEPKQSSSGETIGFMGQLNAAAISTLWAFVGVESAVVFSNRAKRQNDVKKATIIGLLIALLIYIGITVLVMGTLPQKELIHSQKPLVDALESVIGPSGSSIMAILGLISLFGATIGWILLAAEVPYQAANKSMFIPAFAKENRYGAPSFSLIVTNIMTQLFIFSVVSQSMADAFDFVIFVATLAFLVPYLMASLYQVKLVFTGETYEGASRSRFGDGLIAVLAALYSLWVIKAGTEDIKTFLFGMSLLISGIVFYPLVRKHTLNKEKGQHE</sequence>
<evidence type="ECO:0000256" key="1">
    <source>
        <dbReference type="ARBA" id="ARBA00004651"/>
    </source>
</evidence>
<feature type="transmembrane region" description="Helical" evidence="6">
    <location>
        <begin position="442"/>
        <end position="459"/>
    </location>
</feature>
<feature type="transmembrane region" description="Helical" evidence="6">
    <location>
        <begin position="254"/>
        <end position="275"/>
    </location>
</feature>
<evidence type="ECO:0000256" key="6">
    <source>
        <dbReference type="SAM" id="Phobius"/>
    </source>
</evidence>
<name>A0A0V8JE17_9BACL</name>
<gene>
    <name evidence="7" type="ORF">AS030_07040</name>
</gene>
<proteinExistence type="predicted"/>
<evidence type="ECO:0000313" key="7">
    <source>
        <dbReference type="EMBL" id="KSU85259.1"/>
    </source>
</evidence>
<dbReference type="GO" id="GO:0005886">
    <property type="term" value="C:plasma membrane"/>
    <property type="evidence" value="ECO:0007669"/>
    <property type="project" value="UniProtKB-SubCell"/>
</dbReference>
<protein>
    <submittedName>
        <fullName evidence="7">Arginine:ornithine antiporter</fullName>
    </submittedName>
</protein>
<dbReference type="OrthoDB" id="9762947at2"/>
<organism evidence="7 8">
    <name type="scientific">Fictibacillus enclensis</name>
    <dbReference type="NCBI Taxonomy" id="1017270"/>
    <lineage>
        <taxon>Bacteria</taxon>
        <taxon>Bacillati</taxon>
        <taxon>Bacillota</taxon>
        <taxon>Bacilli</taxon>
        <taxon>Bacillales</taxon>
        <taxon>Fictibacillaceae</taxon>
        <taxon>Fictibacillus</taxon>
    </lineage>
</organism>
<comment type="caution">
    <text evidence="7">The sequence shown here is derived from an EMBL/GenBank/DDBJ whole genome shotgun (WGS) entry which is preliminary data.</text>
</comment>
<feature type="transmembrane region" description="Helical" evidence="6">
    <location>
        <begin position="7"/>
        <end position="27"/>
    </location>
</feature>
<feature type="transmembrane region" description="Helical" evidence="6">
    <location>
        <begin position="96"/>
        <end position="118"/>
    </location>
</feature>
<keyword evidence="8" id="KW-1185">Reference proteome</keyword>
<dbReference type="InterPro" id="IPR002293">
    <property type="entry name" value="AA/rel_permease1"/>
</dbReference>
<dbReference type="Proteomes" id="UP000054099">
    <property type="component" value="Unassembled WGS sequence"/>
</dbReference>
<evidence type="ECO:0000256" key="5">
    <source>
        <dbReference type="ARBA" id="ARBA00023136"/>
    </source>
</evidence>
<feature type="transmembrane region" description="Helical" evidence="6">
    <location>
        <begin position="418"/>
        <end position="436"/>
    </location>
</feature>
<dbReference type="PANTHER" id="PTHR42770">
    <property type="entry name" value="AMINO ACID TRANSPORTER-RELATED"/>
    <property type="match status" value="1"/>
</dbReference>
<dbReference type="AlphaFoldDB" id="A0A0V8JE17"/>
<dbReference type="InterPro" id="IPR050367">
    <property type="entry name" value="APC_superfamily"/>
</dbReference>
<dbReference type="EMBL" id="LNQN01000001">
    <property type="protein sequence ID" value="KSU85259.1"/>
    <property type="molecule type" value="Genomic_DNA"/>
</dbReference>
<feature type="transmembrane region" description="Helical" evidence="6">
    <location>
        <begin position="213"/>
        <end position="233"/>
    </location>
</feature>
<dbReference type="PIRSF" id="PIRSF006060">
    <property type="entry name" value="AA_transporter"/>
    <property type="match status" value="1"/>
</dbReference>